<protein>
    <submittedName>
        <fullName evidence="2">Uncharacterized protein</fullName>
    </submittedName>
</protein>
<name>A0AAE1YS16_9LAMI</name>
<accession>A0AAE1YS16</accession>
<feature type="compositionally biased region" description="Basic and acidic residues" evidence="1">
    <location>
        <begin position="28"/>
        <end position="69"/>
    </location>
</feature>
<feature type="region of interest" description="Disordered" evidence="1">
    <location>
        <begin position="1"/>
        <end position="81"/>
    </location>
</feature>
<sequence>MDEQGNTLQDNEQLPQSEASFNEQGIGECEKPENRDDGVGDRDEAINREGNEEMTENRDESVGERGETEIRDEDVGEREETTVLNSSLILNIIPNSNCGSKMREGLNTWKVTLFASSASDPLFEFNSSSLQTKFASQVQSSPSVSDTLAPSLSVSSTLPPSSFLFHNIFN</sequence>
<dbReference type="Proteomes" id="UP001293254">
    <property type="component" value="Unassembled WGS sequence"/>
</dbReference>
<dbReference type="AlphaFoldDB" id="A0AAE1YS16"/>
<gene>
    <name evidence="2" type="ORF">Salat_0657100</name>
</gene>
<feature type="compositionally biased region" description="Polar residues" evidence="1">
    <location>
        <begin position="1"/>
        <end position="23"/>
    </location>
</feature>
<keyword evidence="3" id="KW-1185">Reference proteome</keyword>
<reference evidence="2" key="1">
    <citation type="submission" date="2020-06" db="EMBL/GenBank/DDBJ databases">
        <authorList>
            <person name="Li T."/>
            <person name="Hu X."/>
            <person name="Zhang T."/>
            <person name="Song X."/>
            <person name="Zhang H."/>
            <person name="Dai N."/>
            <person name="Sheng W."/>
            <person name="Hou X."/>
            <person name="Wei L."/>
        </authorList>
    </citation>
    <scope>NUCLEOTIDE SEQUENCE</scope>
    <source>
        <strain evidence="2">3651</strain>
        <tissue evidence="2">Leaf</tissue>
    </source>
</reference>
<dbReference type="EMBL" id="JACGWO010000002">
    <property type="protein sequence ID" value="KAK4434941.1"/>
    <property type="molecule type" value="Genomic_DNA"/>
</dbReference>
<reference evidence="2" key="2">
    <citation type="journal article" date="2024" name="Plant">
        <title>Genomic evolution and insights into agronomic trait innovations of Sesamum species.</title>
        <authorList>
            <person name="Miao H."/>
            <person name="Wang L."/>
            <person name="Qu L."/>
            <person name="Liu H."/>
            <person name="Sun Y."/>
            <person name="Le M."/>
            <person name="Wang Q."/>
            <person name="Wei S."/>
            <person name="Zheng Y."/>
            <person name="Lin W."/>
            <person name="Duan Y."/>
            <person name="Cao H."/>
            <person name="Xiong S."/>
            <person name="Wang X."/>
            <person name="Wei L."/>
            <person name="Li C."/>
            <person name="Ma Q."/>
            <person name="Ju M."/>
            <person name="Zhao R."/>
            <person name="Li G."/>
            <person name="Mu C."/>
            <person name="Tian Q."/>
            <person name="Mei H."/>
            <person name="Zhang T."/>
            <person name="Gao T."/>
            <person name="Zhang H."/>
        </authorList>
    </citation>
    <scope>NUCLEOTIDE SEQUENCE</scope>
    <source>
        <strain evidence="2">3651</strain>
    </source>
</reference>
<evidence type="ECO:0000256" key="1">
    <source>
        <dbReference type="SAM" id="MobiDB-lite"/>
    </source>
</evidence>
<proteinExistence type="predicted"/>
<evidence type="ECO:0000313" key="2">
    <source>
        <dbReference type="EMBL" id="KAK4434941.1"/>
    </source>
</evidence>
<organism evidence="2 3">
    <name type="scientific">Sesamum alatum</name>
    <dbReference type="NCBI Taxonomy" id="300844"/>
    <lineage>
        <taxon>Eukaryota</taxon>
        <taxon>Viridiplantae</taxon>
        <taxon>Streptophyta</taxon>
        <taxon>Embryophyta</taxon>
        <taxon>Tracheophyta</taxon>
        <taxon>Spermatophyta</taxon>
        <taxon>Magnoliopsida</taxon>
        <taxon>eudicotyledons</taxon>
        <taxon>Gunneridae</taxon>
        <taxon>Pentapetalae</taxon>
        <taxon>asterids</taxon>
        <taxon>lamiids</taxon>
        <taxon>Lamiales</taxon>
        <taxon>Pedaliaceae</taxon>
        <taxon>Sesamum</taxon>
    </lineage>
</organism>
<evidence type="ECO:0000313" key="3">
    <source>
        <dbReference type="Proteomes" id="UP001293254"/>
    </source>
</evidence>
<comment type="caution">
    <text evidence="2">The sequence shown here is derived from an EMBL/GenBank/DDBJ whole genome shotgun (WGS) entry which is preliminary data.</text>
</comment>